<comment type="caution">
    <text evidence="1">The sequence shown here is derived from an EMBL/GenBank/DDBJ whole genome shotgun (WGS) entry which is preliminary data.</text>
</comment>
<dbReference type="Proteomes" id="UP001055072">
    <property type="component" value="Unassembled WGS sequence"/>
</dbReference>
<reference evidence="1" key="1">
    <citation type="journal article" date="2021" name="Environ. Microbiol.">
        <title>Gene family expansions and transcriptome signatures uncover fungal adaptations to wood decay.</title>
        <authorList>
            <person name="Hage H."/>
            <person name="Miyauchi S."/>
            <person name="Viragh M."/>
            <person name="Drula E."/>
            <person name="Min B."/>
            <person name="Chaduli D."/>
            <person name="Navarro D."/>
            <person name="Favel A."/>
            <person name="Norest M."/>
            <person name="Lesage-Meessen L."/>
            <person name="Balint B."/>
            <person name="Merenyi Z."/>
            <person name="de Eugenio L."/>
            <person name="Morin E."/>
            <person name="Martinez A.T."/>
            <person name="Baldrian P."/>
            <person name="Stursova M."/>
            <person name="Martinez M.J."/>
            <person name="Novotny C."/>
            <person name="Magnuson J.K."/>
            <person name="Spatafora J.W."/>
            <person name="Maurice S."/>
            <person name="Pangilinan J."/>
            <person name="Andreopoulos W."/>
            <person name="LaButti K."/>
            <person name="Hundley H."/>
            <person name="Na H."/>
            <person name="Kuo A."/>
            <person name="Barry K."/>
            <person name="Lipzen A."/>
            <person name="Henrissat B."/>
            <person name="Riley R."/>
            <person name="Ahrendt S."/>
            <person name="Nagy L.G."/>
            <person name="Grigoriev I.V."/>
            <person name="Martin F."/>
            <person name="Rosso M.N."/>
        </authorList>
    </citation>
    <scope>NUCLEOTIDE SEQUENCE</scope>
    <source>
        <strain evidence="1">CBS 384.51</strain>
    </source>
</reference>
<dbReference type="EMBL" id="MU274900">
    <property type="protein sequence ID" value="KAI0094654.1"/>
    <property type="molecule type" value="Genomic_DNA"/>
</dbReference>
<gene>
    <name evidence="1" type="ORF">BDY19DRAFT_982086</name>
</gene>
<protein>
    <submittedName>
        <fullName evidence="1">Aldehyde/histidinol dehydrogenase</fullName>
    </submittedName>
</protein>
<name>A0ACB8UJW2_9APHY</name>
<evidence type="ECO:0000313" key="1">
    <source>
        <dbReference type="EMBL" id="KAI0094654.1"/>
    </source>
</evidence>
<keyword evidence="2" id="KW-1185">Reference proteome</keyword>
<proteinExistence type="predicted"/>
<accession>A0ACB8UJW2</accession>
<evidence type="ECO:0000313" key="2">
    <source>
        <dbReference type="Proteomes" id="UP001055072"/>
    </source>
</evidence>
<organism evidence="1 2">
    <name type="scientific">Irpex rosettiformis</name>
    <dbReference type="NCBI Taxonomy" id="378272"/>
    <lineage>
        <taxon>Eukaryota</taxon>
        <taxon>Fungi</taxon>
        <taxon>Dikarya</taxon>
        <taxon>Basidiomycota</taxon>
        <taxon>Agaricomycotina</taxon>
        <taxon>Agaricomycetes</taxon>
        <taxon>Polyporales</taxon>
        <taxon>Irpicaceae</taxon>
        <taxon>Irpex</taxon>
    </lineage>
</organism>
<sequence length="474" mass="52324">MLSYTPIQEIPAIHARLVDTFAAGITRPLAWRREQLQQLVRMFQDNKTAIEHALWLDLRKPDQESALMEIAGIVGNAGLALANLEQWTAPVKPPVGSDHSNWNPVIHQVPKGVILLISPWNYPFTLTFKPFIGAIAAGCPAVLKPSEVSANCAALMDELVPKYLDSNAYAVVNGGVSETTALLDLRWDHIFYTGGVAVGRIVAAAAAKFVTPTTLELGGKSPVIVDAGYDLDLAAKRILFGKAQNSGQLCVSPDYTVVMRSVYPEFLEALKRTYKTFWPSGALAPGTKWGKIVNEHHAQRLLKLLNTTKGRILLGGKHEKLEDGTRIEPTIVTDVGLDDPLMQDEIFGPIHPIIVVDSIDEAIQIIRSFPKTLTVYAFTNSEETKQKLLDRTDSGTLQFNDTVSMLGADDIPFGGRGDSGYGAWHGWWSFKTFSQERTQIDVPASEEPYFAARYYPYTQEKYEIMSSLCYPPTS</sequence>